<protein>
    <submittedName>
        <fullName evidence="2">PAS/PAC sensor-containing diguanylate cyclase/phosphodiesterase</fullName>
        <ecNumber evidence="2">3.1.4.52</ecNumber>
    </submittedName>
</protein>
<dbReference type="PROSITE" id="PS50883">
    <property type="entry name" value="EAL"/>
    <property type="match status" value="1"/>
</dbReference>
<evidence type="ECO:0000313" key="3">
    <source>
        <dbReference type="Proteomes" id="UP000255163"/>
    </source>
</evidence>
<dbReference type="GO" id="GO:0071111">
    <property type="term" value="F:cyclic-guanylate-specific phosphodiesterase activity"/>
    <property type="evidence" value="ECO:0007669"/>
    <property type="project" value="UniProtKB-EC"/>
</dbReference>
<dbReference type="Pfam" id="PF00563">
    <property type="entry name" value="EAL"/>
    <property type="match status" value="1"/>
</dbReference>
<reference evidence="2 3" key="1">
    <citation type="submission" date="2018-06" db="EMBL/GenBank/DDBJ databases">
        <authorList>
            <consortium name="Pathogen Informatics"/>
            <person name="Doyle S."/>
        </authorList>
    </citation>
    <scope>NUCLEOTIDE SEQUENCE [LARGE SCALE GENOMIC DNA]</scope>
    <source>
        <strain evidence="2 3">NCTC12123</strain>
    </source>
</reference>
<proteinExistence type="predicted"/>
<dbReference type="InterPro" id="IPR001633">
    <property type="entry name" value="EAL_dom"/>
</dbReference>
<organism evidence="2 3">
    <name type="scientific">Enterobacter asburiae</name>
    <dbReference type="NCBI Taxonomy" id="61645"/>
    <lineage>
        <taxon>Bacteria</taxon>
        <taxon>Pseudomonadati</taxon>
        <taxon>Pseudomonadota</taxon>
        <taxon>Gammaproteobacteria</taxon>
        <taxon>Enterobacterales</taxon>
        <taxon>Enterobacteriaceae</taxon>
        <taxon>Enterobacter</taxon>
        <taxon>Enterobacter cloacae complex</taxon>
    </lineage>
</organism>
<evidence type="ECO:0000259" key="1">
    <source>
        <dbReference type="PROSITE" id="PS50883"/>
    </source>
</evidence>
<feature type="domain" description="EAL" evidence="1">
    <location>
        <begin position="1"/>
        <end position="252"/>
    </location>
</feature>
<accession>A0A376FJR9</accession>
<dbReference type="EMBL" id="UFYI01000007">
    <property type="protein sequence ID" value="STD27579.1"/>
    <property type="molecule type" value="Genomic_DNA"/>
</dbReference>
<dbReference type="PANTHER" id="PTHR44757:SF4">
    <property type="entry name" value="DIGUANYLATE CYCLASE DGCE-RELATED"/>
    <property type="match status" value="1"/>
</dbReference>
<dbReference type="InterPro" id="IPR035919">
    <property type="entry name" value="EAL_sf"/>
</dbReference>
<sequence>MSLDEQWHMIKDNHLMMIARSVASPRIPESSNFWLLSLRLWTSQGEVQEEHAFRSGLAEPELLHALDRRIFNEFFRASAAQVASKGMGVALPLSEAGLASVTLVDELLDLLDKSPMPGRLLHLVISADVVCSPDKNLQRSLQKLRQAGCRVIFSQVGRDMNVFTHLTANMADYLMLDAEVVSNVYGNLMDEMMVTIVQGHAQRLGMKTIAGPCNQPIMMDTLSGIGIDFIYGDTIAEPQPLDLLLNTSYFAIN</sequence>
<dbReference type="AlphaFoldDB" id="A0A376FJR9"/>
<dbReference type="SUPFAM" id="SSF141868">
    <property type="entry name" value="EAL domain-like"/>
    <property type="match status" value="1"/>
</dbReference>
<keyword evidence="2" id="KW-0378">Hydrolase</keyword>
<gene>
    <name evidence="2" type="primary">yfgF_4</name>
    <name evidence="2" type="ORF">NCTC12123_06197</name>
</gene>
<dbReference type="PANTHER" id="PTHR44757">
    <property type="entry name" value="DIGUANYLATE CYCLASE DGCP"/>
    <property type="match status" value="1"/>
</dbReference>
<name>A0A376FJR9_ENTAS</name>
<dbReference type="InterPro" id="IPR052155">
    <property type="entry name" value="Biofilm_reg_signaling"/>
</dbReference>
<evidence type="ECO:0000313" key="2">
    <source>
        <dbReference type="EMBL" id="STD27579.1"/>
    </source>
</evidence>
<dbReference type="SMART" id="SM00052">
    <property type="entry name" value="EAL"/>
    <property type="match status" value="1"/>
</dbReference>
<dbReference type="EC" id="3.1.4.52" evidence="2"/>
<dbReference type="Proteomes" id="UP000255163">
    <property type="component" value="Unassembled WGS sequence"/>
</dbReference>
<dbReference type="Gene3D" id="3.20.20.450">
    <property type="entry name" value="EAL domain"/>
    <property type="match status" value="1"/>
</dbReference>